<dbReference type="Pfam" id="PF14529">
    <property type="entry name" value="Exo_endo_phos_2"/>
    <property type="match status" value="1"/>
</dbReference>
<evidence type="ECO:0000313" key="4">
    <source>
        <dbReference type="Proteomes" id="UP000283269"/>
    </source>
</evidence>
<gene>
    <name evidence="3" type="ORF">CVT25_000409</name>
</gene>
<dbReference type="AlphaFoldDB" id="A0A409XYZ0"/>
<dbReference type="EMBL" id="NHYD01000006">
    <property type="protein sequence ID" value="PPQ95966.1"/>
    <property type="molecule type" value="Genomic_DNA"/>
</dbReference>
<sequence>MGDHVKDANLTTLFKDLSLDVLSRQSLCVKVLGDKIAYDGYSVPTDKVPSERDTDILRGVVTAHFKAHYKFMPWVGMPTSKSFLRIVDVPRFQGTHYDLNNLTEWEEVALALKASPIWTSLHILYRDPCINTASVQRAPASPSALNVGSGVIQSAAVTQPLPNARVALVLTSWRSIALLQAAAKAIQRRTTHRHQCLPGSPALTPLAAQTAERIMVPMNNTHMAALLLAEEAASLPPFIYVGGDFNIHSQEWDGGYHGRPGVATQLLNTAAELGLQRAPFVNPGPTFYPHIQGFRSTVIDLVFVQLDQTLTAQVIWVHNAQGKSDHIPLATTLSISADSGATPCRALKANREEQFCFVRVIKGEFAMKVDKHAPLDTLDQIDVVAQAIVDLFSAVWEICSREVTITRLEAILKGGQNAKWVFFDSRITEISITNKRTWDCMTWVQQHKLPPCEAIQYQGQPCHTLPQLWDTLHNTYNSASDRPFNINVLDFIPDMSVQGWVPFSALEMQEALASCSNVSAPAPDHIKWSHLKMLMHGPTHVFTVLLSLANACLQVGHWPKHFKESMLVIIPKLNKPSYSAPKAFRPIVLLNTVGKLIEKMLSNRIQFDGVASDVFHPNQIGGICQQSTEDAGLILMHMVHAGWAKGLKTSIIAFDVAQFFLSLNHEVPMAILRKLGFSDNVVRFFSHYLMLEWGQGSALFPVLSALYLTLIMRLFKLDPLTCGCFLLSYVDDGTFMVKSKSLLDNCEALKRAYGVIFELFKKFGLALEHDKSEVFHLDWSHSKDNPSVDLDYALYTGATPLKPKLYWQYLGYYFDRKLTFTEHVRYYSTKALSTVKVMKMLGSSIRVTYGFRLWYFAAAHCKGALHHLSTMQRSAALLRLVEWRPSWASPLSIFFFAVYLITHLGLQTLIAHLSLLP</sequence>
<organism evidence="3 4">
    <name type="scientific">Psilocybe cyanescens</name>
    <dbReference type="NCBI Taxonomy" id="93625"/>
    <lineage>
        <taxon>Eukaryota</taxon>
        <taxon>Fungi</taxon>
        <taxon>Dikarya</taxon>
        <taxon>Basidiomycota</taxon>
        <taxon>Agaricomycotina</taxon>
        <taxon>Agaricomycetes</taxon>
        <taxon>Agaricomycetidae</taxon>
        <taxon>Agaricales</taxon>
        <taxon>Agaricineae</taxon>
        <taxon>Strophariaceae</taxon>
        <taxon>Psilocybe</taxon>
    </lineage>
</organism>
<dbReference type="STRING" id="93625.A0A409XYZ0"/>
<dbReference type="Pfam" id="PF00078">
    <property type="entry name" value="RVT_1"/>
    <property type="match status" value="1"/>
</dbReference>
<dbReference type="SUPFAM" id="SSF56672">
    <property type="entry name" value="DNA/RNA polymerases"/>
    <property type="match status" value="1"/>
</dbReference>
<evidence type="ECO:0000313" key="3">
    <source>
        <dbReference type="EMBL" id="PPQ95966.1"/>
    </source>
</evidence>
<evidence type="ECO:0000256" key="1">
    <source>
        <dbReference type="SAM" id="Phobius"/>
    </source>
</evidence>
<dbReference type="PANTHER" id="PTHR33481">
    <property type="entry name" value="REVERSE TRANSCRIPTASE"/>
    <property type="match status" value="1"/>
</dbReference>
<reference evidence="3 4" key="1">
    <citation type="journal article" date="2018" name="Evol. Lett.">
        <title>Horizontal gene cluster transfer increased hallucinogenic mushroom diversity.</title>
        <authorList>
            <person name="Reynolds H.T."/>
            <person name="Vijayakumar V."/>
            <person name="Gluck-Thaler E."/>
            <person name="Korotkin H.B."/>
            <person name="Matheny P.B."/>
            <person name="Slot J.C."/>
        </authorList>
    </citation>
    <scope>NUCLEOTIDE SEQUENCE [LARGE SCALE GENOMIC DNA]</scope>
    <source>
        <strain evidence="3 4">2631</strain>
    </source>
</reference>
<feature type="transmembrane region" description="Helical" evidence="1">
    <location>
        <begin position="693"/>
        <end position="711"/>
    </location>
</feature>
<feature type="transmembrane region" description="Helical" evidence="1">
    <location>
        <begin position="893"/>
        <end position="915"/>
    </location>
</feature>
<dbReference type="InterPro" id="IPR043502">
    <property type="entry name" value="DNA/RNA_pol_sf"/>
</dbReference>
<keyword evidence="1" id="KW-0812">Transmembrane</keyword>
<dbReference type="InParanoid" id="A0A409XYZ0"/>
<dbReference type="SUPFAM" id="SSF56219">
    <property type="entry name" value="DNase I-like"/>
    <property type="match status" value="1"/>
</dbReference>
<keyword evidence="1" id="KW-0472">Membrane</keyword>
<evidence type="ECO:0000259" key="2">
    <source>
        <dbReference type="PROSITE" id="PS50878"/>
    </source>
</evidence>
<keyword evidence="1" id="KW-1133">Transmembrane helix</keyword>
<dbReference type="GO" id="GO:0003824">
    <property type="term" value="F:catalytic activity"/>
    <property type="evidence" value="ECO:0007669"/>
    <property type="project" value="InterPro"/>
</dbReference>
<protein>
    <recommendedName>
        <fullName evidence="2">Reverse transcriptase domain-containing protein</fullName>
    </recommendedName>
</protein>
<feature type="domain" description="Reverse transcriptase" evidence="2">
    <location>
        <begin position="551"/>
        <end position="814"/>
    </location>
</feature>
<keyword evidence="4" id="KW-1185">Reference proteome</keyword>
<dbReference type="PANTHER" id="PTHR33481:SF1">
    <property type="entry name" value="ENDONUCLEASE_EXONUCLEASE_PHOSPHATASE DOMAIN-CONTAINING PROTEIN-RELATED"/>
    <property type="match status" value="1"/>
</dbReference>
<dbReference type="Gene3D" id="3.60.10.10">
    <property type="entry name" value="Endonuclease/exonuclease/phosphatase"/>
    <property type="match status" value="1"/>
</dbReference>
<dbReference type="InterPro" id="IPR036691">
    <property type="entry name" value="Endo/exonu/phosph_ase_sf"/>
</dbReference>
<dbReference type="InterPro" id="IPR000477">
    <property type="entry name" value="RT_dom"/>
</dbReference>
<dbReference type="Proteomes" id="UP000283269">
    <property type="component" value="Unassembled WGS sequence"/>
</dbReference>
<accession>A0A409XYZ0</accession>
<comment type="caution">
    <text evidence="3">The sequence shown here is derived from an EMBL/GenBank/DDBJ whole genome shotgun (WGS) entry which is preliminary data.</text>
</comment>
<dbReference type="OrthoDB" id="412006at2759"/>
<proteinExistence type="predicted"/>
<name>A0A409XYZ0_PSICY</name>
<dbReference type="PROSITE" id="PS50878">
    <property type="entry name" value="RT_POL"/>
    <property type="match status" value="1"/>
</dbReference>
<dbReference type="InterPro" id="IPR005135">
    <property type="entry name" value="Endo/exonuclease/phosphatase"/>
</dbReference>